<proteinExistence type="predicted"/>
<dbReference type="InterPro" id="IPR040442">
    <property type="entry name" value="Pyrv_kinase-like_dom_sf"/>
</dbReference>
<keyword evidence="1" id="KW-0456">Lyase</keyword>
<name>A0ABT5B4F6_9BACT</name>
<dbReference type="EMBL" id="JAQNDN010000003">
    <property type="protein sequence ID" value="MDC0667956.1"/>
    <property type="molecule type" value="Genomic_DNA"/>
</dbReference>
<dbReference type="PANTHER" id="PTHR42905">
    <property type="entry name" value="PHOSPHOENOLPYRUVATE CARBOXYLASE"/>
    <property type="match status" value="1"/>
</dbReference>
<dbReference type="SUPFAM" id="SSF51621">
    <property type="entry name" value="Phosphoenolpyruvate/pyruvate domain"/>
    <property type="match status" value="1"/>
</dbReference>
<dbReference type="Gene3D" id="6.10.250.2750">
    <property type="match status" value="1"/>
</dbReference>
<reference evidence="1 2" key="1">
    <citation type="submission" date="2022-11" db="EMBL/GenBank/DDBJ databases">
        <title>Minimal conservation of predation-associated metabolite biosynthetic gene clusters underscores biosynthetic potential of Myxococcota including descriptions for ten novel species: Archangium lansinium sp. nov., Myxococcus landrumus sp. nov., Nannocystis bai.</title>
        <authorList>
            <person name="Ahearne A."/>
            <person name="Stevens C."/>
            <person name="Dowd S."/>
        </authorList>
    </citation>
    <scope>NUCLEOTIDE SEQUENCE [LARGE SCALE GENOMIC DNA]</scope>
    <source>
        <strain evidence="1 2">NCELM</strain>
    </source>
</reference>
<accession>A0ABT5B4F6</accession>
<dbReference type="InterPro" id="IPR039556">
    <property type="entry name" value="ICL/PEPM"/>
</dbReference>
<dbReference type="InterPro" id="IPR015813">
    <property type="entry name" value="Pyrv/PenolPyrv_kinase-like_dom"/>
</dbReference>
<dbReference type="PANTHER" id="PTHR42905:SF16">
    <property type="entry name" value="CARBOXYPHOSPHONOENOLPYRUVATE PHOSPHONOMUTASE-LIKE PROTEIN (AFU_ORTHOLOGUE AFUA_5G07230)"/>
    <property type="match status" value="1"/>
</dbReference>
<protein>
    <submittedName>
        <fullName evidence="1">Isocitrate lyase/phosphoenolpyruvate mutase family protein</fullName>
    </submittedName>
</protein>
<keyword evidence="2" id="KW-1185">Reference proteome</keyword>
<dbReference type="Pfam" id="PF13714">
    <property type="entry name" value="PEP_mutase"/>
    <property type="match status" value="1"/>
</dbReference>
<dbReference type="Proteomes" id="UP001217838">
    <property type="component" value="Unassembled WGS sequence"/>
</dbReference>
<sequence length="297" mass="31755">MNRLGSTAIGGATRAWYTSRMDISEARRRGALFRDLHAKPEIVVLPNPWDAGSARLFENLGFRGLATTSAGLAFALGRRDGDGSVSADETFTHLASLLAVTRIPITADLENGFGAAPEVVAATIRRAGELGLSGASVEDATLCDGEPLYERSLAAERICAAVEAAHALPYPFVLTARAENFVRGRPDLDDALARLEAYERAGADVLCAPFLPDERAIRLACATLTKPVHYIAGRTRFTVPELAAMGVRRVTVGASLARTALAATLRAAREILERGTFTCFDGLPSVADFNELIMPER</sequence>
<organism evidence="1 2">
    <name type="scientific">Nannocystis radixulma</name>
    <dbReference type="NCBI Taxonomy" id="2995305"/>
    <lineage>
        <taxon>Bacteria</taxon>
        <taxon>Pseudomonadati</taxon>
        <taxon>Myxococcota</taxon>
        <taxon>Polyangia</taxon>
        <taxon>Nannocystales</taxon>
        <taxon>Nannocystaceae</taxon>
        <taxon>Nannocystis</taxon>
    </lineage>
</organism>
<evidence type="ECO:0000313" key="2">
    <source>
        <dbReference type="Proteomes" id="UP001217838"/>
    </source>
</evidence>
<dbReference type="CDD" id="cd00377">
    <property type="entry name" value="ICL_PEPM"/>
    <property type="match status" value="1"/>
</dbReference>
<gene>
    <name evidence="1" type="ORF">POL58_09420</name>
</gene>
<dbReference type="Gene3D" id="3.20.20.60">
    <property type="entry name" value="Phosphoenolpyruvate-binding domains"/>
    <property type="match status" value="1"/>
</dbReference>
<dbReference type="GO" id="GO:0016829">
    <property type="term" value="F:lyase activity"/>
    <property type="evidence" value="ECO:0007669"/>
    <property type="project" value="UniProtKB-KW"/>
</dbReference>
<evidence type="ECO:0000313" key="1">
    <source>
        <dbReference type="EMBL" id="MDC0667956.1"/>
    </source>
</evidence>
<dbReference type="RefSeq" id="WP_271996568.1">
    <property type="nucleotide sequence ID" value="NZ_JAQNDN010000003.1"/>
</dbReference>
<comment type="caution">
    <text evidence="1">The sequence shown here is derived from an EMBL/GenBank/DDBJ whole genome shotgun (WGS) entry which is preliminary data.</text>
</comment>